<feature type="transmembrane region" description="Helical" evidence="2">
    <location>
        <begin position="306"/>
        <end position="329"/>
    </location>
</feature>
<keyword evidence="2" id="KW-0472">Membrane</keyword>
<evidence type="ECO:0000313" key="4">
    <source>
        <dbReference type="Proteomes" id="UP000320876"/>
    </source>
</evidence>
<reference evidence="3 4" key="1">
    <citation type="submission" date="2019-06" db="EMBL/GenBank/DDBJ databases">
        <title>Sequencing the genomes of 1000 actinobacteria strains.</title>
        <authorList>
            <person name="Klenk H.-P."/>
        </authorList>
    </citation>
    <scope>NUCLEOTIDE SEQUENCE [LARGE SCALE GENOMIC DNA]</scope>
    <source>
        <strain evidence="3 4">DSM 45679</strain>
    </source>
</reference>
<feature type="transmembrane region" description="Helical" evidence="2">
    <location>
        <begin position="434"/>
        <end position="455"/>
    </location>
</feature>
<evidence type="ECO:0000256" key="1">
    <source>
        <dbReference type="SAM" id="MobiDB-lite"/>
    </source>
</evidence>
<feature type="transmembrane region" description="Helical" evidence="2">
    <location>
        <begin position="349"/>
        <end position="371"/>
    </location>
</feature>
<feature type="transmembrane region" description="Helical" evidence="2">
    <location>
        <begin position="791"/>
        <end position="815"/>
    </location>
</feature>
<keyword evidence="2" id="KW-1133">Transmembrane helix</keyword>
<dbReference type="AlphaFoldDB" id="A0A542DC93"/>
<evidence type="ECO:0000256" key="2">
    <source>
        <dbReference type="SAM" id="Phobius"/>
    </source>
</evidence>
<dbReference type="Proteomes" id="UP000320876">
    <property type="component" value="Unassembled WGS sequence"/>
</dbReference>
<feature type="compositionally biased region" description="Basic residues" evidence="1">
    <location>
        <begin position="1"/>
        <end position="12"/>
    </location>
</feature>
<gene>
    <name evidence="3" type="ORF">FB471_0340</name>
</gene>
<accession>A0A542DC93</accession>
<proteinExistence type="predicted"/>
<dbReference type="EMBL" id="VFML01000001">
    <property type="protein sequence ID" value="TQJ00694.1"/>
    <property type="molecule type" value="Genomic_DNA"/>
</dbReference>
<dbReference type="RefSeq" id="WP_170220666.1">
    <property type="nucleotide sequence ID" value="NZ_VFML01000001.1"/>
</dbReference>
<keyword evidence="4" id="KW-1185">Reference proteome</keyword>
<feature type="transmembrane region" description="Helical" evidence="2">
    <location>
        <begin position="738"/>
        <end position="762"/>
    </location>
</feature>
<feature type="transmembrane region" description="Helical" evidence="2">
    <location>
        <begin position="835"/>
        <end position="858"/>
    </location>
</feature>
<sequence length="872" mass="91189">MRSRRGSGHGRTGKAGPGLPWRKAPRAAISSPLTMITIAVTALLSCFLAMAAVLHTVASGGAAIKHQSDTVCPDLYGPMFTTLPVSLDTADAMVEIVRHQAAERGFSTPRVAMHSRLADTSFRGEAFRTRIGYAEQGLDHLELLEGDRSSGLWMGARLASVRDFGLGVRGNGGTLPAITGIYTDLERPAPRWWCSQQHLAVHNRIADHIPSGFVFFATDRETFGRALRSHPDLAPPRIERLSVTFDDPPPTTPAEATARLDRSRELIAAVDAQVRARGLPELTGELPFDRSVEIAEEAQGSVAFSILPLAGLSVLVGCGGIGTAGVQWYQRRHGQLRLLASRGSSPPALGGLAIAELGPPLVAGGIAGMVLARLLLPAYGPPGEVLAGDLWLGASAAAGVLVLALALLAVVVALRAHREFQLSRLGSRRRFARLAVLLPWELVTAALALLGWLRLRDHGGFGTDSDPLPQVDPLALTYPVFVVLTVGLLAARLVWLLLHASRRTRLWSRPALQLAIRRLAGARAPVTGVLVIGVLAVGTLTAGTGIAGGQRQALDTKTAMLVGGAAQMGVGSSVGLGEVPLPGGIRDESTVTGRLTGTGNIVLVVDPETFSRGAATEVVPGGEVQDLLGRLGAAGPDGIPAIRVGHTAAQSAELPGLPDAHPVADLPAFPLIGGEHGYVISRAGLSPDQLELVPDWRVVSAAPLREVSAALGAAGLTLHNPVDRATALDALPFYVVEWAFAYVSVLGVVLGVVAALGLLVAVEVRRRQNALAGALLLRMGLRPRALLGSHLLEHGALAGLAITTGVTCGIVVAGFSVPRFDPARWLAPRSELPDLSLFVVTVLATGALVVALAGWIAVRSVRTARTAELLRA</sequence>
<keyword evidence="2" id="KW-0812">Transmembrane</keyword>
<comment type="caution">
    <text evidence="3">The sequence shown here is derived from an EMBL/GenBank/DDBJ whole genome shotgun (WGS) entry which is preliminary data.</text>
</comment>
<feature type="region of interest" description="Disordered" evidence="1">
    <location>
        <begin position="1"/>
        <end position="23"/>
    </location>
</feature>
<feature type="transmembrane region" description="Helical" evidence="2">
    <location>
        <begin position="32"/>
        <end position="54"/>
    </location>
</feature>
<organism evidence="3 4">
    <name type="scientific">Amycolatopsis cihanbeyliensis</name>
    <dbReference type="NCBI Taxonomy" id="1128664"/>
    <lineage>
        <taxon>Bacteria</taxon>
        <taxon>Bacillati</taxon>
        <taxon>Actinomycetota</taxon>
        <taxon>Actinomycetes</taxon>
        <taxon>Pseudonocardiales</taxon>
        <taxon>Pseudonocardiaceae</taxon>
        <taxon>Amycolatopsis</taxon>
    </lineage>
</organism>
<feature type="transmembrane region" description="Helical" evidence="2">
    <location>
        <begin position="475"/>
        <end position="498"/>
    </location>
</feature>
<feature type="transmembrane region" description="Helical" evidence="2">
    <location>
        <begin position="391"/>
        <end position="414"/>
    </location>
</feature>
<name>A0A542DC93_AMYCI</name>
<protein>
    <submittedName>
        <fullName evidence="3">Putative ABC transport system permease protein</fullName>
    </submittedName>
</protein>
<feature type="transmembrane region" description="Helical" evidence="2">
    <location>
        <begin position="519"/>
        <end position="542"/>
    </location>
</feature>
<evidence type="ECO:0000313" key="3">
    <source>
        <dbReference type="EMBL" id="TQJ00694.1"/>
    </source>
</evidence>